<dbReference type="AlphaFoldDB" id="A0A6J7KDF8"/>
<reference evidence="1" key="1">
    <citation type="submission" date="2020-05" db="EMBL/GenBank/DDBJ databases">
        <authorList>
            <person name="Chiriac C."/>
            <person name="Salcher M."/>
            <person name="Ghai R."/>
            <person name="Kavagutti S V."/>
        </authorList>
    </citation>
    <scope>NUCLEOTIDE SEQUENCE</scope>
</reference>
<sequence length="226" mass="25625">MQVVGHLRPLGPWLVSLWGESLRTSEGLWVDDALRLFHEHGWTRVLPTLEGVLGAGEAMAPDVRWEALALTPLDGDARSMVRHVLTPDLTQAHEEEWTRTLPRVNVSDSAWTALCLWLDRGEHPLEGTHQVNPNLTPRTAAGRRLQGEPLQVFLSRDDQQWLRDRVVEWVATEVEPLVAHGWLDPDEARLLVSRSREPMPGLTDDDERKALVAEATHDIEEALRHR</sequence>
<accession>A0A6J7KDF8</accession>
<dbReference type="EMBL" id="CAFBNF010000193">
    <property type="protein sequence ID" value="CAB4953577.1"/>
    <property type="molecule type" value="Genomic_DNA"/>
</dbReference>
<name>A0A6J7KDF8_9ZZZZ</name>
<organism evidence="1">
    <name type="scientific">freshwater metagenome</name>
    <dbReference type="NCBI Taxonomy" id="449393"/>
    <lineage>
        <taxon>unclassified sequences</taxon>
        <taxon>metagenomes</taxon>
        <taxon>ecological metagenomes</taxon>
    </lineage>
</organism>
<protein>
    <submittedName>
        <fullName evidence="1">Unannotated protein</fullName>
    </submittedName>
</protein>
<proteinExistence type="predicted"/>
<evidence type="ECO:0000313" key="1">
    <source>
        <dbReference type="EMBL" id="CAB4953577.1"/>
    </source>
</evidence>
<gene>
    <name evidence="1" type="ORF">UFOPK3773_01550</name>
</gene>